<organism evidence="7 8">
    <name type="scientific">Megalodesulfovibrio gigas (strain ATCC 19364 / DSM 1382 / NCIMB 9332 / VKM B-1759)</name>
    <name type="common">Desulfovibrio gigas</name>
    <dbReference type="NCBI Taxonomy" id="1121448"/>
    <lineage>
        <taxon>Bacteria</taxon>
        <taxon>Pseudomonadati</taxon>
        <taxon>Thermodesulfobacteriota</taxon>
        <taxon>Desulfovibrionia</taxon>
        <taxon>Desulfovibrionales</taxon>
        <taxon>Desulfovibrionaceae</taxon>
        <taxon>Megalodesulfovibrio</taxon>
    </lineage>
</organism>
<evidence type="ECO:0000256" key="5">
    <source>
        <dbReference type="SAM" id="SignalP"/>
    </source>
</evidence>
<evidence type="ECO:0000256" key="2">
    <source>
        <dbReference type="ARBA" id="ARBA00023136"/>
    </source>
</evidence>
<dbReference type="GO" id="GO:0009279">
    <property type="term" value="C:cell outer membrane"/>
    <property type="evidence" value="ECO:0007669"/>
    <property type="project" value="UniProtKB-SubCell"/>
</dbReference>
<dbReference type="InterPro" id="IPR036737">
    <property type="entry name" value="OmpA-like_sf"/>
</dbReference>
<dbReference type="PATRIC" id="fig|1121448.10.peg.1672"/>
<evidence type="ECO:0000313" key="8">
    <source>
        <dbReference type="Proteomes" id="UP000016587"/>
    </source>
</evidence>
<dbReference type="InterPro" id="IPR006665">
    <property type="entry name" value="OmpA-like"/>
</dbReference>
<sequence length="344" mass="38062">MMRRKGSFLSMLLMVACVLAIAMPAEAKWKKVPKVDNFIFFQDHSGSMAMHMKKIKGDTKIVMSKQVMTAMNDAIPELGYNAGLVTFAPFKEYVKMGGYDKSAMSAGIDKIKTEYPIFQRLTPMGPGLMELRPVLDTLSGKTAIFLLSDGVHNKGIDPVAEATAIYNTYPNVCFHVVSFADTEYGKSVLEAIAALNDCSCGVVDGAQLRTDATAMENFIKCALYDLVNVCDGEVIMFRSIQFDFDKSNIKKEMMPVLDEAASLIKENDCSYEVAGHTCNIGTEKYNQGLSERRAASVVKYLTGKGVDASKLRAVGYGELQPKHDNKTREGRRLNRRVEIRVLPQ</sequence>
<dbReference type="InterPro" id="IPR050330">
    <property type="entry name" value="Bact_OuterMem_StrucFunc"/>
</dbReference>
<keyword evidence="3" id="KW-0998">Cell outer membrane</keyword>
<keyword evidence="8" id="KW-1185">Reference proteome</keyword>
<dbReference type="InterPro" id="IPR036465">
    <property type="entry name" value="vWFA_dom_sf"/>
</dbReference>
<dbReference type="PROSITE" id="PS51257">
    <property type="entry name" value="PROKAR_LIPOPROTEIN"/>
    <property type="match status" value="1"/>
</dbReference>
<dbReference type="CDD" id="cd07185">
    <property type="entry name" value="OmpA_C-like"/>
    <property type="match status" value="1"/>
</dbReference>
<dbReference type="EMBL" id="CP006585">
    <property type="protein sequence ID" value="AGW13505.1"/>
    <property type="molecule type" value="Genomic_DNA"/>
</dbReference>
<keyword evidence="2 4" id="KW-0472">Membrane</keyword>
<dbReference type="Pfam" id="PF00691">
    <property type="entry name" value="OmpA"/>
    <property type="match status" value="1"/>
</dbReference>
<evidence type="ECO:0000313" key="7">
    <source>
        <dbReference type="EMBL" id="AGW13505.1"/>
    </source>
</evidence>
<dbReference type="PANTHER" id="PTHR30329">
    <property type="entry name" value="STATOR ELEMENT OF FLAGELLAR MOTOR COMPLEX"/>
    <property type="match status" value="1"/>
</dbReference>
<dbReference type="InterPro" id="IPR006664">
    <property type="entry name" value="OMP_bac"/>
</dbReference>
<evidence type="ECO:0000256" key="1">
    <source>
        <dbReference type="ARBA" id="ARBA00004442"/>
    </source>
</evidence>
<evidence type="ECO:0000256" key="4">
    <source>
        <dbReference type="PROSITE-ProRule" id="PRU00473"/>
    </source>
</evidence>
<proteinExistence type="predicted"/>
<keyword evidence="5" id="KW-0732">Signal</keyword>
<dbReference type="PRINTS" id="PR01021">
    <property type="entry name" value="OMPADOMAIN"/>
</dbReference>
<comment type="subcellular location">
    <subcellularLocation>
        <location evidence="1">Cell outer membrane</location>
    </subcellularLocation>
</comment>
<feature type="chain" id="PRO_5004588268" evidence="5">
    <location>
        <begin position="28"/>
        <end position="344"/>
    </location>
</feature>
<feature type="signal peptide" evidence="5">
    <location>
        <begin position="1"/>
        <end position="27"/>
    </location>
</feature>
<dbReference type="Gene3D" id="3.30.1330.60">
    <property type="entry name" value="OmpA-like domain"/>
    <property type="match status" value="1"/>
</dbReference>
<dbReference type="Proteomes" id="UP000016587">
    <property type="component" value="Chromosome"/>
</dbReference>
<dbReference type="AlphaFoldDB" id="T2GA80"/>
<protein>
    <submittedName>
        <fullName evidence="7">Putative outer membrane protein</fullName>
    </submittedName>
</protein>
<dbReference type="STRING" id="1121448.DGI_1686"/>
<dbReference type="eggNOG" id="COG2304">
    <property type="taxonomic scope" value="Bacteria"/>
</dbReference>
<dbReference type="PANTHER" id="PTHR30329:SF21">
    <property type="entry name" value="LIPOPROTEIN YIAD-RELATED"/>
    <property type="match status" value="1"/>
</dbReference>
<dbReference type="PROSITE" id="PS51123">
    <property type="entry name" value="OMPA_2"/>
    <property type="match status" value="1"/>
</dbReference>
<reference evidence="7 8" key="1">
    <citation type="journal article" date="2013" name="J. Bacteriol.">
        <title>Roles of HynAB and Ech, the only two hydrogenases found in the model sulfate reducer Desulfovibrio gigas.</title>
        <authorList>
            <person name="Morais-Silva F.O."/>
            <person name="Santos C.I."/>
            <person name="Rodrigues R."/>
            <person name="Pereira I.A."/>
            <person name="Rodrigues-Pousada C."/>
        </authorList>
    </citation>
    <scope>NUCLEOTIDE SEQUENCE [LARGE SCALE GENOMIC DNA]</scope>
    <source>
        <strain evidence="8">ATCC 19364 / DSM 1382 / NCIMB 9332 / VKM B-1759</strain>
    </source>
</reference>
<evidence type="ECO:0000256" key="3">
    <source>
        <dbReference type="ARBA" id="ARBA00023237"/>
    </source>
</evidence>
<name>T2GA80_MEGG1</name>
<dbReference type="HOGENOM" id="CLU_049001_0_0_7"/>
<dbReference type="SUPFAM" id="SSF53300">
    <property type="entry name" value="vWA-like"/>
    <property type="match status" value="1"/>
</dbReference>
<dbReference type="eggNOG" id="COG2885">
    <property type="taxonomic scope" value="Bacteria"/>
</dbReference>
<dbReference type="Gene3D" id="3.40.50.410">
    <property type="entry name" value="von Willebrand factor, type A domain"/>
    <property type="match status" value="1"/>
</dbReference>
<accession>T2GA80</accession>
<gene>
    <name evidence="7" type="ORF">DGI_1686</name>
</gene>
<evidence type="ECO:0000259" key="6">
    <source>
        <dbReference type="PROSITE" id="PS51123"/>
    </source>
</evidence>
<dbReference type="SUPFAM" id="SSF103088">
    <property type="entry name" value="OmpA-like"/>
    <property type="match status" value="1"/>
</dbReference>
<reference evidence="8" key="2">
    <citation type="submission" date="2013-07" db="EMBL/GenBank/DDBJ databases">
        <authorList>
            <person name="Morais-Silva F.O."/>
            <person name="Rezende A.M."/>
            <person name="Pimentel C."/>
            <person name="Resende D.M."/>
            <person name="Santos C.I."/>
            <person name="Clemente C."/>
            <person name="de Oliveira L.M."/>
            <person name="da Silva S.M."/>
            <person name="Costa D.A."/>
            <person name="Varela-Raposo A."/>
            <person name="Horacio E.C.A."/>
            <person name="Matos M."/>
            <person name="Flores O."/>
            <person name="Ruiz J.C."/>
            <person name="Rodrigues-Pousada C."/>
        </authorList>
    </citation>
    <scope>NUCLEOTIDE SEQUENCE [LARGE SCALE GENOMIC DNA]</scope>
    <source>
        <strain evidence="8">ATCC 19364 / DSM 1382 / NCIMB 9332 / VKM B-1759</strain>
    </source>
</reference>
<feature type="domain" description="OmpA-like" evidence="6">
    <location>
        <begin position="229"/>
        <end position="344"/>
    </location>
</feature>
<dbReference type="KEGG" id="dgg:DGI_1686"/>